<dbReference type="InterPro" id="IPR010723">
    <property type="entry name" value="HemN_C"/>
</dbReference>
<protein>
    <recommendedName>
        <fullName evidence="1">HemN C-terminal domain-containing protein</fullName>
    </recommendedName>
</protein>
<evidence type="ECO:0000259" key="1">
    <source>
        <dbReference type="Pfam" id="PF06969"/>
    </source>
</evidence>
<dbReference type="Pfam" id="PF06969">
    <property type="entry name" value="HemN_C"/>
    <property type="match status" value="1"/>
</dbReference>
<dbReference type="SUPFAM" id="SSF102114">
    <property type="entry name" value="Radical SAM enzymes"/>
    <property type="match status" value="1"/>
</dbReference>
<proteinExistence type="predicted"/>
<sequence>MFEMIMMGLRLRWGLDLKQFEERFNQKFDDVYVNEKTSAINKGWLIEKDNFLMCTDKGYEICNSVIEEFMK</sequence>
<dbReference type="EMBL" id="VSSQ01064752">
    <property type="protein sequence ID" value="MPN17585.1"/>
    <property type="molecule type" value="Genomic_DNA"/>
</dbReference>
<reference evidence="2" key="1">
    <citation type="submission" date="2019-08" db="EMBL/GenBank/DDBJ databases">
        <authorList>
            <person name="Kucharzyk K."/>
            <person name="Murdoch R.W."/>
            <person name="Higgins S."/>
            <person name="Loffler F."/>
        </authorList>
    </citation>
    <scope>NUCLEOTIDE SEQUENCE</scope>
</reference>
<gene>
    <name evidence="2" type="ORF">SDC9_164940</name>
</gene>
<dbReference type="InterPro" id="IPR058240">
    <property type="entry name" value="rSAM_sf"/>
</dbReference>
<dbReference type="AlphaFoldDB" id="A0A645FSZ8"/>
<comment type="caution">
    <text evidence="2">The sequence shown here is derived from an EMBL/GenBank/DDBJ whole genome shotgun (WGS) entry which is preliminary data.</text>
</comment>
<feature type="domain" description="HemN C-terminal" evidence="1">
    <location>
        <begin position="1"/>
        <end position="59"/>
    </location>
</feature>
<accession>A0A645FSZ8</accession>
<name>A0A645FSZ8_9ZZZZ</name>
<evidence type="ECO:0000313" key="2">
    <source>
        <dbReference type="EMBL" id="MPN17585.1"/>
    </source>
</evidence>
<organism evidence="2">
    <name type="scientific">bioreactor metagenome</name>
    <dbReference type="NCBI Taxonomy" id="1076179"/>
    <lineage>
        <taxon>unclassified sequences</taxon>
        <taxon>metagenomes</taxon>
        <taxon>ecological metagenomes</taxon>
    </lineage>
</organism>